<organism evidence="1 2">
    <name type="scientific">Elysia crispata</name>
    <name type="common">lettuce slug</name>
    <dbReference type="NCBI Taxonomy" id="231223"/>
    <lineage>
        <taxon>Eukaryota</taxon>
        <taxon>Metazoa</taxon>
        <taxon>Spiralia</taxon>
        <taxon>Lophotrochozoa</taxon>
        <taxon>Mollusca</taxon>
        <taxon>Gastropoda</taxon>
        <taxon>Heterobranchia</taxon>
        <taxon>Euthyneura</taxon>
        <taxon>Panpulmonata</taxon>
        <taxon>Sacoglossa</taxon>
        <taxon>Placobranchoidea</taxon>
        <taxon>Plakobranchidae</taxon>
        <taxon>Elysia</taxon>
    </lineage>
</organism>
<evidence type="ECO:0000313" key="1">
    <source>
        <dbReference type="EMBL" id="KAK3729497.1"/>
    </source>
</evidence>
<proteinExistence type="predicted"/>
<sequence>MEGILSAQHGDVLPIPCLSSAPRNLFWASIAPARTPAPDDGFGDKTMRQQVSEEKDIVWRSCFVREEMNTEREGVLCRSVAVIALD</sequence>
<dbReference type="AlphaFoldDB" id="A0AAE0Y1A8"/>
<dbReference type="EMBL" id="JAWDGP010007140">
    <property type="protein sequence ID" value="KAK3729497.1"/>
    <property type="molecule type" value="Genomic_DNA"/>
</dbReference>
<keyword evidence="2" id="KW-1185">Reference proteome</keyword>
<comment type="caution">
    <text evidence="1">The sequence shown here is derived from an EMBL/GenBank/DDBJ whole genome shotgun (WGS) entry which is preliminary data.</text>
</comment>
<protein>
    <submittedName>
        <fullName evidence="1">Uncharacterized protein</fullName>
    </submittedName>
</protein>
<dbReference type="Proteomes" id="UP001283361">
    <property type="component" value="Unassembled WGS sequence"/>
</dbReference>
<evidence type="ECO:0000313" key="2">
    <source>
        <dbReference type="Proteomes" id="UP001283361"/>
    </source>
</evidence>
<gene>
    <name evidence="1" type="ORF">RRG08_044012</name>
</gene>
<reference evidence="1" key="1">
    <citation type="journal article" date="2023" name="G3 (Bethesda)">
        <title>A reference genome for the long-term kleptoplast-retaining sea slug Elysia crispata morphotype clarki.</title>
        <authorList>
            <person name="Eastman K.E."/>
            <person name="Pendleton A.L."/>
            <person name="Shaikh M.A."/>
            <person name="Suttiyut T."/>
            <person name="Ogas R."/>
            <person name="Tomko P."/>
            <person name="Gavelis G."/>
            <person name="Widhalm J.R."/>
            <person name="Wisecaver J.H."/>
        </authorList>
    </citation>
    <scope>NUCLEOTIDE SEQUENCE</scope>
    <source>
        <strain evidence="1">ECLA1</strain>
    </source>
</reference>
<accession>A0AAE0Y1A8</accession>
<name>A0AAE0Y1A8_9GAST</name>